<feature type="region of interest" description="Disordered" evidence="6">
    <location>
        <begin position="513"/>
        <end position="583"/>
    </location>
</feature>
<feature type="region of interest" description="Disordered" evidence="6">
    <location>
        <begin position="601"/>
        <end position="625"/>
    </location>
</feature>
<dbReference type="InterPro" id="IPR003607">
    <property type="entry name" value="HD/PDEase_dom"/>
</dbReference>
<dbReference type="SUPFAM" id="SSF55277">
    <property type="entry name" value="GYF domain"/>
    <property type="match status" value="1"/>
</dbReference>
<dbReference type="PROSITE" id="PS50125">
    <property type="entry name" value="GUANYLATE_CYCLASE_2"/>
    <property type="match status" value="2"/>
</dbReference>
<dbReference type="Pfam" id="PF00233">
    <property type="entry name" value="PDEase_I"/>
    <property type="match status" value="1"/>
</dbReference>
<dbReference type="CDD" id="cd07302">
    <property type="entry name" value="CHD"/>
    <property type="match status" value="2"/>
</dbReference>
<evidence type="ECO:0000259" key="7">
    <source>
        <dbReference type="PROSITE" id="PS50003"/>
    </source>
</evidence>
<feature type="binding site" evidence="4">
    <location>
        <position position="2429"/>
    </location>
    <ligand>
        <name>Zn(2+)</name>
        <dbReference type="ChEBI" id="CHEBI:29105"/>
        <label>1</label>
    </ligand>
</feature>
<dbReference type="InterPro" id="IPR035892">
    <property type="entry name" value="C2_domain_sf"/>
</dbReference>
<feature type="region of interest" description="Disordered" evidence="6">
    <location>
        <begin position="2555"/>
        <end position="2581"/>
    </location>
</feature>
<comment type="cofactor">
    <cofactor evidence="5">
        <name>a divalent metal cation</name>
        <dbReference type="ChEBI" id="CHEBI:60240"/>
    </cofactor>
    <text evidence="5">Binds 2 divalent metal cations per subunit. Site 1 may preferentially bind zinc ions, while site 2 has a preference for magnesium and/or manganese ions.</text>
</comment>
<dbReference type="PANTHER" id="PTHR16305:SF28">
    <property type="entry name" value="GUANYLATE CYCLASE DOMAIN-CONTAINING PROTEIN"/>
    <property type="match status" value="1"/>
</dbReference>
<dbReference type="SUPFAM" id="SSF52540">
    <property type="entry name" value="P-loop containing nucleoside triphosphate hydrolases"/>
    <property type="match status" value="1"/>
</dbReference>
<dbReference type="PROSITE" id="PS51845">
    <property type="entry name" value="PDEASE_I_2"/>
    <property type="match status" value="1"/>
</dbReference>
<evidence type="ECO:0000259" key="8">
    <source>
        <dbReference type="PROSITE" id="PS50004"/>
    </source>
</evidence>
<proteinExistence type="inferred from homology"/>
<dbReference type="Gene3D" id="3.30.70.1230">
    <property type="entry name" value="Nucleotide cyclase"/>
    <property type="match status" value="2"/>
</dbReference>
<evidence type="ECO:0000259" key="10">
    <source>
        <dbReference type="PROSITE" id="PS51845"/>
    </source>
</evidence>
<dbReference type="Gene3D" id="2.60.40.150">
    <property type="entry name" value="C2 domain"/>
    <property type="match status" value="1"/>
</dbReference>
<feature type="compositionally biased region" description="Basic residues" evidence="6">
    <location>
        <begin position="604"/>
        <end position="616"/>
    </location>
</feature>
<dbReference type="Pfam" id="PF02213">
    <property type="entry name" value="GYF"/>
    <property type="match status" value="1"/>
</dbReference>
<dbReference type="Gene3D" id="2.30.29.30">
    <property type="entry name" value="Pleckstrin-homology domain (PH domain)/Phosphotyrosine-binding domain (PTB)"/>
    <property type="match status" value="1"/>
</dbReference>
<dbReference type="Proteomes" id="UP001165065">
    <property type="component" value="Unassembled WGS sequence"/>
</dbReference>
<dbReference type="GO" id="GO:0035556">
    <property type="term" value="P:intracellular signal transduction"/>
    <property type="evidence" value="ECO:0007669"/>
    <property type="project" value="InterPro"/>
</dbReference>
<feature type="binding site" evidence="4">
    <location>
        <position position="2311"/>
    </location>
    <ligand>
        <name>Zn(2+)</name>
        <dbReference type="ChEBI" id="CHEBI:29105"/>
        <label>1</label>
    </ligand>
</feature>
<evidence type="ECO:0000256" key="4">
    <source>
        <dbReference type="PIRSR" id="PIRSR623088-3"/>
    </source>
</evidence>
<feature type="binding site" evidence="4">
    <location>
        <position position="2312"/>
    </location>
    <ligand>
        <name>Zn(2+)</name>
        <dbReference type="ChEBI" id="CHEBI:29105"/>
        <label>1</label>
    </ligand>
</feature>
<dbReference type="SMART" id="SM00382">
    <property type="entry name" value="AAA"/>
    <property type="match status" value="1"/>
</dbReference>
<dbReference type="GO" id="GO:0046872">
    <property type="term" value="F:metal ion binding"/>
    <property type="evidence" value="ECO:0007669"/>
    <property type="project" value="UniProtKB-KW"/>
</dbReference>
<dbReference type="EC" id="3.1.4.-" evidence="5"/>
<dbReference type="InterPro" id="IPR036971">
    <property type="entry name" value="PDEase_catalytic_dom_sf"/>
</dbReference>
<keyword evidence="12" id="KW-1185">Reference proteome</keyword>
<evidence type="ECO:0000256" key="1">
    <source>
        <dbReference type="ARBA" id="ARBA00022741"/>
    </source>
</evidence>
<accession>A0A9W7LBD6</accession>
<feature type="domain" description="C2" evidence="8">
    <location>
        <begin position="1572"/>
        <end position="1696"/>
    </location>
</feature>
<dbReference type="Pfam" id="PF00169">
    <property type="entry name" value="PH"/>
    <property type="match status" value="1"/>
</dbReference>
<dbReference type="InterPro" id="IPR011993">
    <property type="entry name" value="PH-like_dom_sf"/>
</dbReference>
<dbReference type="InterPro" id="IPR027417">
    <property type="entry name" value="P-loop_NTPase"/>
</dbReference>
<dbReference type="InterPro" id="IPR002073">
    <property type="entry name" value="PDEase_catalytic_dom"/>
</dbReference>
<feature type="domain" description="PH" evidence="7">
    <location>
        <begin position="1407"/>
        <end position="1538"/>
    </location>
</feature>
<keyword evidence="1" id="KW-0547">Nucleotide-binding</keyword>
<dbReference type="GO" id="GO:0005737">
    <property type="term" value="C:cytoplasm"/>
    <property type="evidence" value="ECO:0007669"/>
    <property type="project" value="TreeGrafter"/>
</dbReference>
<feature type="region of interest" description="Disordered" evidence="6">
    <location>
        <begin position="1801"/>
        <end position="1843"/>
    </location>
</feature>
<dbReference type="GO" id="GO:0004016">
    <property type="term" value="F:adenylate cyclase activity"/>
    <property type="evidence" value="ECO:0007669"/>
    <property type="project" value="TreeGrafter"/>
</dbReference>
<dbReference type="SUPFAM" id="SSF109604">
    <property type="entry name" value="HD-domain/PDEase-like"/>
    <property type="match status" value="1"/>
</dbReference>
<feature type="domain" description="Guanylate cyclase" evidence="9">
    <location>
        <begin position="38"/>
        <end position="172"/>
    </location>
</feature>
<dbReference type="CDD" id="cd00030">
    <property type="entry name" value="C2"/>
    <property type="match status" value="1"/>
</dbReference>
<dbReference type="InterPro" id="IPR023088">
    <property type="entry name" value="PDEase"/>
</dbReference>
<dbReference type="EMBL" id="BRYA01000191">
    <property type="protein sequence ID" value="GMI43297.1"/>
    <property type="molecule type" value="Genomic_DNA"/>
</dbReference>
<evidence type="ECO:0000256" key="5">
    <source>
        <dbReference type="RuleBase" id="RU363067"/>
    </source>
</evidence>
<dbReference type="SMART" id="SM00233">
    <property type="entry name" value="PH"/>
    <property type="match status" value="1"/>
</dbReference>
<dbReference type="SMART" id="SM00471">
    <property type="entry name" value="HDc"/>
    <property type="match status" value="1"/>
</dbReference>
<comment type="similarity">
    <text evidence="5">Belongs to the cyclic nucleotide phosphodiesterase family.</text>
</comment>
<feature type="compositionally biased region" description="Basic and acidic residues" evidence="6">
    <location>
        <begin position="2030"/>
        <end position="2040"/>
    </location>
</feature>
<comment type="caution">
    <text evidence="11">The sequence shown here is derived from an EMBL/GenBank/DDBJ whole genome shotgun (WGS) entry which is preliminary data.</text>
</comment>
<organism evidence="11 12">
    <name type="scientific">Triparma columacea</name>
    <dbReference type="NCBI Taxonomy" id="722753"/>
    <lineage>
        <taxon>Eukaryota</taxon>
        <taxon>Sar</taxon>
        <taxon>Stramenopiles</taxon>
        <taxon>Ochrophyta</taxon>
        <taxon>Bolidophyceae</taxon>
        <taxon>Parmales</taxon>
        <taxon>Triparmaceae</taxon>
        <taxon>Triparma</taxon>
    </lineage>
</organism>
<feature type="binding site" evidence="4">
    <location>
        <position position="2275"/>
    </location>
    <ligand>
        <name>Zn(2+)</name>
        <dbReference type="ChEBI" id="CHEBI:29105"/>
        <label>1</label>
    </ligand>
</feature>
<dbReference type="PROSITE" id="PS50004">
    <property type="entry name" value="C2"/>
    <property type="match status" value="1"/>
</dbReference>
<feature type="compositionally biased region" description="Low complexity" evidence="6">
    <location>
        <begin position="554"/>
        <end position="563"/>
    </location>
</feature>
<feature type="binding site" evidence="4">
    <location>
        <position position="2312"/>
    </location>
    <ligand>
        <name>Zn(2+)</name>
        <dbReference type="ChEBI" id="CHEBI:29105"/>
        <label>2</label>
    </ligand>
</feature>
<evidence type="ECO:0000313" key="12">
    <source>
        <dbReference type="Proteomes" id="UP001165065"/>
    </source>
</evidence>
<evidence type="ECO:0000256" key="2">
    <source>
        <dbReference type="ARBA" id="ARBA00022840"/>
    </source>
</evidence>
<keyword evidence="5" id="KW-0378">Hydrolase</keyword>
<feature type="compositionally biased region" description="Low complexity" evidence="6">
    <location>
        <begin position="2043"/>
        <end position="2057"/>
    </location>
</feature>
<evidence type="ECO:0000259" key="9">
    <source>
        <dbReference type="PROSITE" id="PS50125"/>
    </source>
</evidence>
<dbReference type="InterPro" id="IPR023174">
    <property type="entry name" value="PDEase_CS"/>
</dbReference>
<feature type="compositionally biased region" description="Basic and acidic residues" evidence="6">
    <location>
        <begin position="2555"/>
        <end position="2572"/>
    </location>
</feature>
<dbReference type="InterPro" id="IPR000008">
    <property type="entry name" value="C2_dom"/>
</dbReference>
<dbReference type="InterPro" id="IPR035445">
    <property type="entry name" value="GYF-like_dom_sf"/>
</dbReference>
<dbReference type="InterPro" id="IPR003169">
    <property type="entry name" value="GYF"/>
</dbReference>
<gene>
    <name evidence="11" type="ORF">TrCOL_g6041</name>
</gene>
<feature type="domain" description="Guanylate cyclase" evidence="9">
    <location>
        <begin position="274"/>
        <end position="402"/>
    </location>
</feature>
<dbReference type="Pfam" id="PF00168">
    <property type="entry name" value="C2"/>
    <property type="match status" value="1"/>
</dbReference>
<dbReference type="PRINTS" id="PR00387">
    <property type="entry name" value="PDIESTERASE1"/>
</dbReference>
<dbReference type="SMART" id="SM00239">
    <property type="entry name" value="C2"/>
    <property type="match status" value="1"/>
</dbReference>
<dbReference type="InterPro" id="IPR003593">
    <property type="entry name" value="AAA+_ATPase"/>
</dbReference>
<feature type="compositionally biased region" description="Basic and acidic residues" evidence="6">
    <location>
        <begin position="1188"/>
        <end position="1197"/>
    </location>
</feature>
<evidence type="ECO:0000313" key="11">
    <source>
        <dbReference type="EMBL" id="GMI43297.1"/>
    </source>
</evidence>
<feature type="region of interest" description="Disordered" evidence="6">
    <location>
        <begin position="2022"/>
        <end position="2091"/>
    </location>
</feature>
<dbReference type="PANTHER" id="PTHR16305">
    <property type="entry name" value="TESTICULAR SOLUBLE ADENYLYL CYCLASE"/>
    <property type="match status" value="1"/>
</dbReference>
<reference evidence="12" key="1">
    <citation type="journal article" date="2023" name="Commun. Biol.">
        <title>Genome analysis of Parmales, the sister group of diatoms, reveals the evolutionary specialization of diatoms from phago-mixotrophs to photoautotrophs.</title>
        <authorList>
            <person name="Ban H."/>
            <person name="Sato S."/>
            <person name="Yoshikawa S."/>
            <person name="Yamada K."/>
            <person name="Nakamura Y."/>
            <person name="Ichinomiya M."/>
            <person name="Sato N."/>
            <person name="Blanc-Mathieu R."/>
            <person name="Endo H."/>
            <person name="Kuwata A."/>
            <person name="Ogata H."/>
        </authorList>
    </citation>
    <scope>NUCLEOTIDE SEQUENCE [LARGE SCALE GENOMIC DNA]</scope>
</reference>
<feature type="domain" description="PDEase" evidence="10">
    <location>
        <begin position="2185"/>
        <end position="2523"/>
    </location>
</feature>
<dbReference type="InterPro" id="IPR001054">
    <property type="entry name" value="A/G_cyclase"/>
</dbReference>
<dbReference type="GO" id="GO:0005524">
    <property type="term" value="F:ATP binding"/>
    <property type="evidence" value="ECO:0007669"/>
    <property type="project" value="UniProtKB-KW"/>
</dbReference>
<dbReference type="InterPro" id="IPR029787">
    <property type="entry name" value="Nucleotide_cyclase"/>
</dbReference>
<sequence length="2581" mass="287372">MRFLDTLSSYLPSLIVHQLVENEEETTNAPLRQTYDTVCLFCDVSGFTALSEAMEHSGQGAEGLAYHLNSYFGMMCRMITAGGGDIFKFAGDACIVLWPNTDNMNIRVLRAAQCAYTIQTELHECVLADNVTLSVKCGIGIGNVSVLHIGGVLNRMEYLAVGVPLLQAFQAEHHAVSGQIIVSDDAWSCVKDNFKSEEIFSDGYVRLMDAKNNPDALKAQVKKKNIMSKWHADDMLDSSIETKIKQYITGAVLPNLNPEAPDDEKWGNELRKVCVMFVNLGIKEQQLLAAARYDEAMQDVHTVLCEVQKSVYQYEGAINKFLMDDKGSTLIACFGLPPGAHENDCERGVLAALKVCEKLYDLNLSASCGLTYGEVFCGIIGNRVRREYTVLGDCVNLSARLMQRATSEGGGIICDASVADACGASLLFTELDAIHVKGKSDAIQIFRTYPSDREKYPLPTPVHHGGNNAFRPIYRAQKEYYTAQRTLSFLQMYLRHNSLRVAALKNGTSYDASVKGKARGGNVSPLRTRRASAAYGGSEGGNNNKYKDFKPTDSSPLLGSPLSFGDDSRGSISGMPLSGASTRSPIRRNSVLKMLTPKLEGKSRKTTLSHQPKIHRPTLTPSGLVPIHHATSSGAFGFDRLSSVGEGYGRMSIDEESADEDDSFLSGLPGGGAGRRGSLLSGGVGTDYQIFVTVPSELRIENYRYDSPCLPPINLGDLSDFEDLRNRVVRLAILGGHVHDDDKDGLRVALMIMGTRCFLPDENFDVRYLPAFIACSLDMDIDEDDMDMAMRNSDMFSNGGRSGSTLSNAQNVLGRNKSSVGLSGGAMRTKTIELMVIKEMDKLNVQNRVGVVKRRLLEHKIRLVDEGKGGVVILEGEPGCGKTELLASFVARTLPNTAAVYVTHGASFCGHVKAFGVWGVIIQQFLDMQVTVLEKEGLMSSEGSIVERRTKVLLQELEDSFAEEESSRYRWLLQHTYVLNEMCSVDAPRLPEEGSSSSRATEKKDVNLIVKALLFRMIKRMATYKSSIIIFDDAMHLSHESWSLALAVTNFITAGSNMKERGEEGRQEGRLLLIFSMRPMRHYRSRYETVSPDYEDLTEADHVNFLKLGGMPPEEVEDLICEKLGSNVMQISQDLFQFLEERAIGNPSIAVEIVNALQSMREALVYSPIDDHEGSDEEEEGVAGGRTVSDDVAEKAGRGVGGRASIIMSSLPTGMLSGSPTENENGGFGSRKRAGIYMEVGLSKDFDPNKMPYLKKVMSTLGSRLDRLNSCQQGILKVASSIAKFYQRKLPRKFDGLTFTWSALKEVYPVAGHRAHLASELEALDDSGIFMMIRREENDLTGMKDYVFRFSYAAMCDCVQSRMLNDQKVHLEEAVAKYETSMDKARRSQHMKKMSEVGSSETDVGDHRMKEGPMHIQRRRTFTMTMRFKRHVTGGEWKDRFCVLKKDALYMYKEKGDEKETQVVFLVGANAEIEKNYDVISTGGEKGAGVKENCVFRIDAKSYEKNGKKYDSYRTFVLAAENKEEMDDWIYMIRYVIESIEAAKMKKEGRNKRAMSRRSLSKEMSKAIMYKSPGNGGIVDNNDPETLDGEGDMRLVVSIKRGKGLINPEAFGTSNPYCTLILDDQHCRTATPKSSSVNPTWDEDFVFPVELHQWVKSGLKIQIWNRDIHLSDDFLGYVDIDLSDLVPEDIPVDSKLDSEVVDGANKEYTEFGGEARAKGEQLWLNLNPKKKYETARGAVLIHVYLLMPASTSRRCQEAGGIDKFRQMLQTEVLEAGAEEREKKIREEQRRSKVREMASVSFEELLDNEGGGGGEGGAKEEATKKTRSLLRKSSSNGSAVESKRISFSADVQKPYIEQRIDVSKARDEYAEKALSRVDEKGTERPRRILPRFRHSHSMGSSSTTLTNNNGAPKLVGAILKTEQILQKVLDKIESDEEGGGGGGGGIKAQLQGIIDTITKVDDFDLSLHREEMKRLGGGGTAAVDGRRDTAWNIALTNVKNIDTKSLMQLDEKDKKWLAANYTRDSVEDESHEAGSGRKESIGGESPKSTRSSIISSPEGSGGRGIVGRKLSRSGSRTGGSLKGGGQALRSSSPLESEAFMKALLAGLADDGDLNEEAGISFYYLDTNDLPQGPFRCIDLYSWYQAGYIHEQVQVCVGDEPRTKNNPKGAPFLPFAFFIDSLNTYYAKKSVRPLKSWALDDSDKFKHQSDKTKMHWEWDFNIFNYNEDELVRLSTAILESLNVPLVFNVPESNFIGFMDNVRYLMTRNCLPYHNYYHALDVMQTCFVFIESFEANNYITEMESFGLVIAAVCHDLDHPGLNNTYQVNSGTKLAVRFNDASCLENMHSFLCFSILRKSGCDIFAGMDKGDRAILRKLIIGCIINTDMTYHFALKNDLNSMIVGVQGEGKVGEFMKAEKDRDILLKTLLHVSDISNPCKEFNLSKRWSDAVVKEFFTQGDLERKEGLNISMGCDRKTVYQESLSLNFNDFIVSPFFLCLIDIFPKMEPVMDHMLKNREEWHGRECKRIQQNEDLDEEEKQKEIEKWGGRREGFRATFDKAMKVGEKKGGQGDRGGESDSVEDEDD</sequence>
<dbReference type="InterPro" id="IPR001849">
    <property type="entry name" value="PH_domain"/>
</dbReference>
<dbReference type="Gene3D" id="3.30.1490.40">
    <property type="match status" value="1"/>
</dbReference>
<feature type="region of interest" description="Disordered" evidence="6">
    <location>
        <begin position="1171"/>
        <end position="1197"/>
    </location>
</feature>
<feature type="compositionally biased region" description="Gly residues" evidence="6">
    <location>
        <begin position="2075"/>
        <end position="2085"/>
    </location>
</feature>
<keyword evidence="2" id="KW-0067">ATP-binding</keyword>
<feature type="region of interest" description="Disordered" evidence="6">
    <location>
        <begin position="1387"/>
        <end position="1408"/>
    </location>
</feature>
<dbReference type="Pfam" id="PF00211">
    <property type="entry name" value="Guanylate_cyc"/>
    <property type="match status" value="2"/>
</dbReference>
<dbReference type="Gene3D" id="1.10.1300.10">
    <property type="entry name" value="3'5'-cyclic nucleotide phosphodiesterase, catalytic domain"/>
    <property type="match status" value="1"/>
</dbReference>
<dbReference type="PROSITE" id="PS50003">
    <property type="entry name" value="PH_DOMAIN"/>
    <property type="match status" value="1"/>
</dbReference>
<dbReference type="SUPFAM" id="SSF49562">
    <property type="entry name" value="C2 domain (Calcium/lipid-binding domain, CaLB)"/>
    <property type="match status" value="1"/>
</dbReference>
<protein>
    <recommendedName>
        <fullName evidence="5">Phosphodiesterase</fullName>
        <ecNumber evidence="5">3.1.4.-</ecNumber>
    </recommendedName>
</protein>
<evidence type="ECO:0000256" key="3">
    <source>
        <dbReference type="PIRSR" id="PIRSR623088-1"/>
    </source>
</evidence>
<dbReference type="SUPFAM" id="SSF55073">
    <property type="entry name" value="Nucleotide cyclase"/>
    <property type="match status" value="2"/>
</dbReference>
<dbReference type="CDD" id="cd00077">
    <property type="entry name" value="HDc"/>
    <property type="match status" value="1"/>
</dbReference>
<dbReference type="OrthoDB" id="194468at2759"/>
<keyword evidence="4 5" id="KW-0479">Metal-binding</keyword>
<evidence type="ECO:0000256" key="6">
    <source>
        <dbReference type="SAM" id="MobiDB-lite"/>
    </source>
</evidence>
<dbReference type="GO" id="GO:0009190">
    <property type="term" value="P:cyclic nucleotide biosynthetic process"/>
    <property type="evidence" value="ECO:0007669"/>
    <property type="project" value="InterPro"/>
</dbReference>
<dbReference type="PROSITE" id="PS00126">
    <property type="entry name" value="PDEASE_I_1"/>
    <property type="match status" value="1"/>
</dbReference>
<feature type="active site" description="Proton donor" evidence="3">
    <location>
        <position position="2271"/>
    </location>
</feature>
<dbReference type="GO" id="GO:0004114">
    <property type="term" value="F:3',5'-cyclic-nucleotide phosphodiesterase activity"/>
    <property type="evidence" value="ECO:0007669"/>
    <property type="project" value="InterPro"/>
</dbReference>
<dbReference type="SUPFAM" id="SSF50729">
    <property type="entry name" value="PH domain-like"/>
    <property type="match status" value="1"/>
</dbReference>
<name>A0A9W7LBD6_9STRA</name>